<dbReference type="CDD" id="cd02603">
    <property type="entry name" value="HAD_sEH-N_like"/>
    <property type="match status" value="1"/>
</dbReference>
<dbReference type="InterPro" id="IPR036412">
    <property type="entry name" value="HAD-like_sf"/>
</dbReference>
<dbReference type="Proteomes" id="UP001144347">
    <property type="component" value="Unassembled WGS sequence"/>
</dbReference>
<dbReference type="InterPro" id="IPR006439">
    <property type="entry name" value="HAD-SF_hydro_IA"/>
</dbReference>
<evidence type="ECO:0000313" key="2">
    <source>
        <dbReference type="Proteomes" id="UP001144347"/>
    </source>
</evidence>
<dbReference type="PANTHER" id="PTHR43611">
    <property type="entry name" value="ALPHA-D-GLUCOSE 1-PHOSPHATE PHOSPHATASE"/>
    <property type="match status" value="1"/>
</dbReference>
<dbReference type="NCBIfam" id="TIGR01509">
    <property type="entry name" value="HAD-SF-IA-v3"/>
    <property type="match status" value="1"/>
</dbReference>
<dbReference type="Gene3D" id="3.40.50.1000">
    <property type="entry name" value="HAD superfamily/HAD-like"/>
    <property type="match status" value="1"/>
</dbReference>
<protein>
    <submittedName>
        <fullName evidence="1">HAD family phosphatase</fullName>
    </submittedName>
</protein>
<gene>
    <name evidence="1" type="ORF">O0955_13900</name>
</gene>
<dbReference type="RefSeq" id="WP_269428153.1">
    <property type="nucleotide sequence ID" value="NZ_JAPWGM010000004.1"/>
</dbReference>
<proteinExistence type="predicted"/>
<dbReference type="PANTHER" id="PTHR43611:SF3">
    <property type="entry name" value="FLAVIN MONONUCLEOTIDE HYDROLASE 1, CHLOROPLATIC"/>
    <property type="match status" value="1"/>
</dbReference>
<organism evidence="1 2">
    <name type="scientific">Pedobacter punctiformis</name>
    <dbReference type="NCBI Taxonomy" id="3004097"/>
    <lineage>
        <taxon>Bacteria</taxon>
        <taxon>Pseudomonadati</taxon>
        <taxon>Bacteroidota</taxon>
        <taxon>Sphingobacteriia</taxon>
        <taxon>Sphingobacteriales</taxon>
        <taxon>Sphingobacteriaceae</taxon>
        <taxon>Pedobacter</taxon>
    </lineage>
</organism>
<name>A0ABT4LAZ8_9SPHI</name>
<keyword evidence="2" id="KW-1185">Reference proteome</keyword>
<reference evidence="1" key="1">
    <citation type="submission" date="2022-12" db="EMBL/GenBank/DDBJ databases">
        <title>Genome sequence of HCMS5-2.</title>
        <authorList>
            <person name="Woo H."/>
        </authorList>
    </citation>
    <scope>NUCLEOTIDE SEQUENCE</scope>
    <source>
        <strain evidence="1">HCMS5-2</strain>
    </source>
</reference>
<dbReference type="SFLD" id="SFLDG01129">
    <property type="entry name" value="C1.5:_HAD__Beta-PGM__Phosphata"/>
    <property type="match status" value="1"/>
</dbReference>
<dbReference type="EMBL" id="JAPWGM010000004">
    <property type="protein sequence ID" value="MCZ4245101.1"/>
    <property type="molecule type" value="Genomic_DNA"/>
</dbReference>
<comment type="caution">
    <text evidence="1">The sequence shown here is derived from an EMBL/GenBank/DDBJ whole genome shotgun (WGS) entry which is preliminary data.</text>
</comment>
<dbReference type="InterPro" id="IPR041492">
    <property type="entry name" value="HAD_2"/>
</dbReference>
<accession>A0ABT4LAZ8</accession>
<dbReference type="SFLD" id="SFLDS00003">
    <property type="entry name" value="Haloacid_Dehalogenase"/>
    <property type="match status" value="1"/>
</dbReference>
<dbReference type="InterPro" id="IPR023198">
    <property type="entry name" value="PGP-like_dom2"/>
</dbReference>
<dbReference type="Pfam" id="PF13419">
    <property type="entry name" value="HAD_2"/>
    <property type="match status" value="1"/>
</dbReference>
<sequence>MQNIKNVIFDYGNVIFDIDFRIAQNAFQKLGVTDIESFFAHKGHNQLFDDLETGSISPAEFRAGIRKAANNNDLTDQQIDDAWNSLLIGTIQENHDLLLKVKEKYRTFLLSNNNEIHYNWIINYLKTTFKINNYDDYFEKAYFSQHMKLRKPNTNIFEQVIKENNLNPAETLFIDDSPQHIEGAKKVGLQTLLMTEKPAQLKDFLKKNGIL</sequence>
<evidence type="ECO:0000313" key="1">
    <source>
        <dbReference type="EMBL" id="MCZ4245101.1"/>
    </source>
</evidence>
<dbReference type="Gene3D" id="1.10.150.240">
    <property type="entry name" value="Putative phosphatase, domain 2"/>
    <property type="match status" value="1"/>
</dbReference>
<dbReference type="InterPro" id="IPR023214">
    <property type="entry name" value="HAD_sf"/>
</dbReference>
<dbReference type="SUPFAM" id="SSF56784">
    <property type="entry name" value="HAD-like"/>
    <property type="match status" value="1"/>
</dbReference>